<comment type="function">
    <text evidence="4 5">Participates actively in the response to hyperosmotic and heat shock by preventing the aggregation of stress-denatured proteins, in association with DnaK and GrpE. It is the nucleotide exchange factor for DnaK and may function as a thermosensor. Unfolded proteins bind initially to DnaJ; upon interaction with the DnaJ-bound protein, DnaK hydrolyzes its bound ATP, resulting in the formation of a stable complex. GrpE releases ADP from DnaK; ATP binding to DnaK triggers the release of the substrate protein, thus completing the reaction cycle. Several rounds of ATP-dependent interactions between DnaJ, DnaK and GrpE are required for fully efficient folding.</text>
</comment>
<dbReference type="InterPro" id="IPR009012">
    <property type="entry name" value="GrpE_head"/>
</dbReference>
<dbReference type="Gene3D" id="2.30.22.10">
    <property type="entry name" value="Head domain of nucleotide exchange factor GrpE"/>
    <property type="match status" value="1"/>
</dbReference>
<dbReference type="PANTHER" id="PTHR21237:SF23">
    <property type="entry name" value="GRPE PROTEIN HOMOLOG, MITOCHONDRIAL"/>
    <property type="match status" value="1"/>
</dbReference>
<evidence type="ECO:0000256" key="6">
    <source>
        <dbReference type="RuleBase" id="RU004478"/>
    </source>
</evidence>
<accession>A0ABW4R3H5</accession>
<protein>
    <recommendedName>
        <fullName evidence="4 5">Protein GrpE</fullName>
    </recommendedName>
    <alternativeName>
        <fullName evidence="4">HSP-70 cofactor</fullName>
    </alternativeName>
</protein>
<dbReference type="CDD" id="cd00446">
    <property type="entry name" value="GrpE"/>
    <property type="match status" value="1"/>
</dbReference>
<evidence type="ECO:0000256" key="2">
    <source>
        <dbReference type="ARBA" id="ARBA00023016"/>
    </source>
</evidence>
<dbReference type="SUPFAM" id="SSF51064">
    <property type="entry name" value="Head domain of nucleotide exchange factor GrpE"/>
    <property type="match status" value="1"/>
</dbReference>
<evidence type="ECO:0000313" key="8">
    <source>
        <dbReference type="EMBL" id="MFD1880523.1"/>
    </source>
</evidence>
<evidence type="ECO:0000256" key="5">
    <source>
        <dbReference type="RuleBase" id="RU000639"/>
    </source>
</evidence>
<keyword evidence="4" id="KW-0963">Cytoplasm</keyword>
<comment type="caution">
    <text evidence="8">The sequence shown here is derived from an EMBL/GenBank/DDBJ whole genome shotgun (WGS) entry which is preliminary data.</text>
</comment>
<comment type="subcellular location">
    <subcellularLocation>
        <location evidence="4">Cytoplasm</location>
    </subcellularLocation>
</comment>
<gene>
    <name evidence="4" type="primary">grpE</name>
    <name evidence="8" type="ORF">ACFSCT_02190</name>
</gene>
<dbReference type="Pfam" id="PF01025">
    <property type="entry name" value="GrpE"/>
    <property type="match status" value="1"/>
</dbReference>
<evidence type="ECO:0000256" key="4">
    <source>
        <dbReference type="HAMAP-Rule" id="MF_01151"/>
    </source>
</evidence>
<keyword evidence="9" id="KW-1185">Reference proteome</keyword>
<keyword evidence="3 4" id="KW-0143">Chaperone</keyword>
<organism evidence="8 9">
    <name type="scientific">Paracoccus pacificus</name>
    <dbReference type="NCBI Taxonomy" id="1463598"/>
    <lineage>
        <taxon>Bacteria</taxon>
        <taxon>Pseudomonadati</taxon>
        <taxon>Pseudomonadota</taxon>
        <taxon>Alphaproteobacteria</taxon>
        <taxon>Rhodobacterales</taxon>
        <taxon>Paracoccaceae</taxon>
        <taxon>Paracoccus</taxon>
    </lineage>
</organism>
<feature type="compositionally biased region" description="Acidic residues" evidence="7">
    <location>
        <begin position="9"/>
        <end position="20"/>
    </location>
</feature>
<evidence type="ECO:0000313" key="9">
    <source>
        <dbReference type="Proteomes" id="UP001597213"/>
    </source>
</evidence>
<feature type="region of interest" description="Disordered" evidence="7">
    <location>
        <begin position="1"/>
        <end position="26"/>
    </location>
</feature>
<dbReference type="InterPro" id="IPR013805">
    <property type="entry name" value="GrpE_CC"/>
</dbReference>
<dbReference type="EMBL" id="JBHUEN010000006">
    <property type="protein sequence ID" value="MFD1880523.1"/>
    <property type="molecule type" value="Genomic_DNA"/>
</dbReference>
<dbReference type="PANTHER" id="PTHR21237">
    <property type="entry name" value="GRPE PROTEIN"/>
    <property type="match status" value="1"/>
</dbReference>
<comment type="similarity">
    <text evidence="1 4 6">Belongs to the GrpE family.</text>
</comment>
<evidence type="ECO:0000256" key="1">
    <source>
        <dbReference type="ARBA" id="ARBA00009054"/>
    </source>
</evidence>
<keyword evidence="2 4" id="KW-0346">Stress response</keyword>
<name>A0ABW4R3H5_9RHOB</name>
<dbReference type="PRINTS" id="PR00773">
    <property type="entry name" value="GRPEPROTEIN"/>
</dbReference>
<dbReference type="Gene3D" id="3.90.20.20">
    <property type="match status" value="1"/>
</dbReference>
<comment type="subunit">
    <text evidence="4">Homodimer.</text>
</comment>
<dbReference type="Proteomes" id="UP001597213">
    <property type="component" value="Unassembled WGS sequence"/>
</dbReference>
<dbReference type="SUPFAM" id="SSF58014">
    <property type="entry name" value="Coiled-coil domain of nucleotide exchange factor GrpE"/>
    <property type="match status" value="1"/>
</dbReference>
<reference evidence="9" key="1">
    <citation type="journal article" date="2019" name="Int. J. Syst. Evol. Microbiol.">
        <title>The Global Catalogue of Microorganisms (GCM) 10K type strain sequencing project: providing services to taxonomists for standard genome sequencing and annotation.</title>
        <authorList>
            <consortium name="The Broad Institute Genomics Platform"/>
            <consortium name="The Broad Institute Genome Sequencing Center for Infectious Disease"/>
            <person name="Wu L."/>
            <person name="Ma J."/>
        </authorList>
    </citation>
    <scope>NUCLEOTIDE SEQUENCE [LARGE SCALE GENOMIC DNA]</scope>
    <source>
        <strain evidence="9">CCUG 56029</strain>
    </source>
</reference>
<dbReference type="RefSeq" id="WP_379139771.1">
    <property type="nucleotide sequence ID" value="NZ_JBHUEN010000006.1"/>
</dbReference>
<dbReference type="InterPro" id="IPR000740">
    <property type="entry name" value="GrpE"/>
</dbReference>
<evidence type="ECO:0000256" key="3">
    <source>
        <dbReference type="ARBA" id="ARBA00023186"/>
    </source>
</evidence>
<dbReference type="PROSITE" id="PS01071">
    <property type="entry name" value="GRPE"/>
    <property type="match status" value="1"/>
</dbReference>
<sequence length="183" mass="20073">MSEPKIEPLPEEIEAQDAADEAAAASSEVEIAALTAERDEFRDRFMRALADAENARKRSERDRREAEQYGGSRLARDLLPVHEALTRALETATEDQRALAPGLIEGVELTLRELSNVFGRHGITVIDPKVGDRFDPKTHEAMFEAALPGTRAGDIIQVMGQGFMLHDRLLRPAKVGVSSTPAS</sequence>
<proteinExistence type="inferred from homology"/>
<evidence type="ECO:0000256" key="7">
    <source>
        <dbReference type="SAM" id="MobiDB-lite"/>
    </source>
</evidence>
<dbReference type="HAMAP" id="MF_01151">
    <property type="entry name" value="GrpE"/>
    <property type="match status" value="1"/>
</dbReference>